<feature type="signal peptide" evidence="1">
    <location>
        <begin position="1"/>
        <end position="23"/>
    </location>
</feature>
<accession>A0ABV0GFD9</accession>
<reference evidence="2 3" key="1">
    <citation type="submission" date="2024-05" db="EMBL/GenBank/DDBJ databases">
        <title>Roseateles sp. 2.12 16S ribosomal RNA gene Genome sequencing and assembly.</title>
        <authorList>
            <person name="Woo H."/>
        </authorList>
    </citation>
    <scope>NUCLEOTIDE SEQUENCE [LARGE SCALE GENOMIC DNA]</scope>
    <source>
        <strain evidence="2 3">2.12</strain>
    </source>
</reference>
<organism evidence="2 3">
    <name type="scientific">Roseateles flavus</name>
    <dbReference type="NCBI Taxonomy" id="3149041"/>
    <lineage>
        <taxon>Bacteria</taxon>
        <taxon>Pseudomonadati</taxon>
        <taxon>Pseudomonadota</taxon>
        <taxon>Betaproteobacteria</taxon>
        <taxon>Burkholderiales</taxon>
        <taxon>Sphaerotilaceae</taxon>
        <taxon>Roseateles</taxon>
    </lineage>
</organism>
<keyword evidence="1" id="KW-0732">Signal</keyword>
<keyword evidence="3" id="KW-1185">Reference proteome</keyword>
<protein>
    <recommendedName>
        <fullName evidence="4">CopL family metal-binding regulatory protein</fullName>
    </recommendedName>
</protein>
<evidence type="ECO:0000256" key="1">
    <source>
        <dbReference type="SAM" id="SignalP"/>
    </source>
</evidence>
<name>A0ABV0GFD9_9BURK</name>
<dbReference type="Proteomes" id="UP001462640">
    <property type="component" value="Unassembled WGS sequence"/>
</dbReference>
<dbReference type="EMBL" id="JBDPZC010000006">
    <property type="protein sequence ID" value="MEO3713784.1"/>
    <property type="molecule type" value="Genomic_DNA"/>
</dbReference>
<sequence length="140" mass="14676">MSKFWRIVLAWLLAAALPIQGYAAQTMLLCGPANHSSRQVSGSDHVTEEAAVVAGGAPDCHPQAGTEQVSPHCDKASQNHSKHSGKCSVCSSCCSAAAIVSSVVTIAVVHPDLLDVPTVKVIRDRVMVSGLERPPRSPLL</sequence>
<evidence type="ECO:0000313" key="2">
    <source>
        <dbReference type="EMBL" id="MEO3713784.1"/>
    </source>
</evidence>
<comment type="caution">
    <text evidence="2">The sequence shown here is derived from an EMBL/GenBank/DDBJ whole genome shotgun (WGS) entry which is preliminary data.</text>
</comment>
<dbReference type="RefSeq" id="WP_347610516.1">
    <property type="nucleotide sequence ID" value="NZ_JBDPZC010000006.1"/>
</dbReference>
<proteinExistence type="predicted"/>
<feature type="chain" id="PRO_5045453164" description="CopL family metal-binding regulatory protein" evidence="1">
    <location>
        <begin position="24"/>
        <end position="140"/>
    </location>
</feature>
<evidence type="ECO:0000313" key="3">
    <source>
        <dbReference type="Proteomes" id="UP001462640"/>
    </source>
</evidence>
<evidence type="ECO:0008006" key="4">
    <source>
        <dbReference type="Google" id="ProtNLM"/>
    </source>
</evidence>
<gene>
    <name evidence="2" type="ORF">ABDJ40_13550</name>
</gene>